<dbReference type="SUPFAM" id="SSF55073">
    <property type="entry name" value="Nucleotide cyclase"/>
    <property type="match status" value="1"/>
</dbReference>
<dbReference type="InterPro" id="IPR035919">
    <property type="entry name" value="EAL_sf"/>
</dbReference>
<dbReference type="InterPro" id="IPR000014">
    <property type="entry name" value="PAS"/>
</dbReference>
<dbReference type="InterPro" id="IPR000700">
    <property type="entry name" value="PAS-assoc_C"/>
</dbReference>
<feature type="domain" description="PAC" evidence="2">
    <location>
        <begin position="381"/>
        <end position="433"/>
    </location>
</feature>
<sequence>MISTPTPGNFGRATGDARRLNIVGLLFVAMVVLTVSFVLFMALETARRIDAATAERTRAEITDAVADLTTAMGKKAEEYSLWNDAVDHLVVEFDKVWANANVGPYAERLWGLDRSYAWNGQDGLIYASKDGALREDIDAAAREAADLLAVLAAARSAGKPVSGIVHVGRTPFVFGARVIEYEYGHDPFPPNPAKPVQIFLTRLESELAKLAASRRIADLRMVPADGPVPPDIFSLSLQSIAGTPFGLLTWMPEQPGRTLVRETAPYAGGFVLALVALLFLFQRVLQRLKRQEPLRLSEARLAQAQRVAKLAYTVHLPEDRLEVSANFRELIGLPNGSVSAGSTSAGSEPLTVGLYLDRVMPDQRLEIQDTYRRARAENARFDIEYRVARPGGGYLDLQEVGEPFHDAAGHVLGLITAIQDITARRRAEETIRHQANYDALTGLPNRPLFYDRLRQALRRAARDRTPMALLFIDLNRFKWVNDTLGHQTGDVLLREAAQRMAACVRGSETIARIGGDEFTVILSEVGDRGEAEKVARRLLDSLGEPFHIAGQTLHISASIGVTFAPEQGTDPELLVKNADVAMYHAKRQGTANWTFYDPAMDADALSHLWMENDLHDAVAKGQLALFLQPVVEVGSGLLAGAQAEVRWNHPDRGQLPPTEFLHLAEANGLILQIGSWLLDAACRQLADWRGRGAAGLRLTVPVSALQLKHSGFDEQVAGCLARHGASPDRLILELPEATMLAPSAEMTRTMQTLRVLGVTFSISGFGTGYAALGHLRRLPVEFLKIDQAILRDVVRNPDSQETVHAIVALARSMNLTVIAEGVETGEQQALAGEVRCGFAQGGFLGLPVPAEAFDLTPATLAAESGGALSPAEDGRS</sequence>
<feature type="domain" description="GGDEF" evidence="4">
    <location>
        <begin position="465"/>
        <end position="598"/>
    </location>
</feature>
<keyword evidence="6" id="KW-1185">Reference proteome</keyword>
<dbReference type="PANTHER" id="PTHR44757:SF2">
    <property type="entry name" value="BIOFILM ARCHITECTURE MAINTENANCE PROTEIN MBAA"/>
    <property type="match status" value="1"/>
</dbReference>
<evidence type="ECO:0000259" key="3">
    <source>
        <dbReference type="PROSITE" id="PS50883"/>
    </source>
</evidence>
<dbReference type="NCBIfam" id="TIGR00254">
    <property type="entry name" value="GGDEF"/>
    <property type="match status" value="1"/>
</dbReference>
<dbReference type="Pfam" id="PF05228">
    <property type="entry name" value="CHASE4"/>
    <property type="match status" value="1"/>
</dbReference>
<dbReference type="SUPFAM" id="SSF55785">
    <property type="entry name" value="PYP-like sensor domain (PAS domain)"/>
    <property type="match status" value="1"/>
</dbReference>
<dbReference type="OrthoDB" id="7251575at2"/>
<evidence type="ECO:0000259" key="4">
    <source>
        <dbReference type="PROSITE" id="PS50887"/>
    </source>
</evidence>
<dbReference type="PROSITE" id="PS50887">
    <property type="entry name" value="GGDEF"/>
    <property type="match status" value="1"/>
</dbReference>
<feature type="transmembrane region" description="Helical" evidence="1">
    <location>
        <begin position="20"/>
        <end position="43"/>
    </location>
</feature>
<dbReference type="CDD" id="cd00130">
    <property type="entry name" value="PAS"/>
    <property type="match status" value="1"/>
</dbReference>
<dbReference type="InterPro" id="IPR035965">
    <property type="entry name" value="PAS-like_dom_sf"/>
</dbReference>
<keyword evidence="1" id="KW-0812">Transmembrane</keyword>
<dbReference type="InterPro" id="IPR013655">
    <property type="entry name" value="PAS_fold_3"/>
</dbReference>
<evidence type="ECO:0000259" key="2">
    <source>
        <dbReference type="PROSITE" id="PS50113"/>
    </source>
</evidence>
<dbReference type="InterPro" id="IPR001633">
    <property type="entry name" value="EAL_dom"/>
</dbReference>
<dbReference type="Pfam" id="PF00990">
    <property type="entry name" value="GGDEF"/>
    <property type="match status" value="1"/>
</dbReference>
<evidence type="ECO:0000313" key="6">
    <source>
        <dbReference type="Proteomes" id="UP000324927"/>
    </source>
</evidence>
<protein>
    <submittedName>
        <fullName evidence="5">EAL domain-containing protein</fullName>
    </submittedName>
</protein>
<name>A0A5A9G983_AZOLI</name>
<dbReference type="SMART" id="SM00052">
    <property type="entry name" value="EAL"/>
    <property type="match status" value="1"/>
</dbReference>
<organism evidence="5 6">
    <name type="scientific">Azospirillum lipoferum</name>
    <dbReference type="NCBI Taxonomy" id="193"/>
    <lineage>
        <taxon>Bacteria</taxon>
        <taxon>Pseudomonadati</taxon>
        <taxon>Pseudomonadota</taxon>
        <taxon>Alphaproteobacteria</taxon>
        <taxon>Rhodospirillales</taxon>
        <taxon>Azospirillaceae</taxon>
        <taxon>Azospirillum</taxon>
    </lineage>
</organism>
<dbReference type="CDD" id="cd01949">
    <property type="entry name" value="GGDEF"/>
    <property type="match status" value="1"/>
</dbReference>
<dbReference type="EMBL" id="VTTN01000023">
    <property type="protein sequence ID" value="KAA0590264.1"/>
    <property type="molecule type" value="Genomic_DNA"/>
</dbReference>
<dbReference type="SMART" id="SM00267">
    <property type="entry name" value="GGDEF"/>
    <property type="match status" value="1"/>
</dbReference>
<dbReference type="InterPro" id="IPR052155">
    <property type="entry name" value="Biofilm_reg_signaling"/>
</dbReference>
<comment type="caution">
    <text evidence="5">The sequence shown here is derived from an EMBL/GenBank/DDBJ whole genome shotgun (WGS) entry which is preliminary data.</text>
</comment>
<dbReference type="Gene3D" id="3.20.20.450">
    <property type="entry name" value="EAL domain"/>
    <property type="match status" value="1"/>
</dbReference>
<dbReference type="GO" id="GO:0003824">
    <property type="term" value="F:catalytic activity"/>
    <property type="evidence" value="ECO:0007669"/>
    <property type="project" value="UniProtKB-ARBA"/>
</dbReference>
<gene>
    <name evidence="5" type="ORF">FZ942_31765</name>
</gene>
<dbReference type="SUPFAM" id="SSF141868">
    <property type="entry name" value="EAL domain-like"/>
    <property type="match status" value="1"/>
</dbReference>
<dbReference type="InterPro" id="IPR029787">
    <property type="entry name" value="Nucleotide_cyclase"/>
</dbReference>
<proteinExistence type="predicted"/>
<dbReference type="InterPro" id="IPR001610">
    <property type="entry name" value="PAC"/>
</dbReference>
<dbReference type="Gene3D" id="2.10.70.100">
    <property type="match status" value="1"/>
</dbReference>
<dbReference type="InterPro" id="IPR000160">
    <property type="entry name" value="GGDEF_dom"/>
</dbReference>
<evidence type="ECO:0000256" key="1">
    <source>
        <dbReference type="SAM" id="Phobius"/>
    </source>
</evidence>
<feature type="domain" description="EAL" evidence="3">
    <location>
        <begin position="607"/>
        <end position="861"/>
    </location>
</feature>
<feature type="transmembrane region" description="Helical" evidence="1">
    <location>
        <begin position="263"/>
        <end position="281"/>
    </location>
</feature>
<dbReference type="FunFam" id="3.30.70.270:FF:000001">
    <property type="entry name" value="Diguanylate cyclase domain protein"/>
    <property type="match status" value="1"/>
</dbReference>
<accession>A0A5A9G983</accession>
<evidence type="ECO:0000313" key="5">
    <source>
        <dbReference type="EMBL" id="KAA0590264.1"/>
    </source>
</evidence>
<dbReference type="Gene3D" id="3.30.450.20">
    <property type="entry name" value="PAS domain"/>
    <property type="match status" value="1"/>
</dbReference>
<dbReference type="Pfam" id="PF08447">
    <property type="entry name" value="PAS_3"/>
    <property type="match status" value="1"/>
</dbReference>
<dbReference type="Gene3D" id="3.30.70.270">
    <property type="match status" value="1"/>
</dbReference>
<dbReference type="CDD" id="cd01948">
    <property type="entry name" value="EAL"/>
    <property type="match status" value="1"/>
</dbReference>
<dbReference type="PROSITE" id="PS50113">
    <property type="entry name" value="PAC"/>
    <property type="match status" value="1"/>
</dbReference>
<dbReference type="InterPro" id="IPR007892">
    <property type="entry name" value="CHASE4"/>
</dbReference>
<dbReference type="PANTHER" id="PTHR44757">
    <property type="entry name" value="DIGUANYLATE CYCLASE DGCP"/>
    <property type="match status" value="1"/>
</dbReference>
<dbReference type="Proteomes" id="UP000324927">
    <property type="component" value="Unassembled WGS sequence"/>
</dbReference>
<dbReference type="InterPro" id="IPR043128">
    <property type="entry name" value="Rev_trsase/Diguanyl_cyclase"/>
</dbReference>
<dbReference type="Pfam" id="PF00563">
    <property type="entry name" value="EAL"/>
    <property type="match status" value="1"/>
</dbReference>
<dbReference type="SMART" id="SM00086">
    <property type="entry name" value="PAC"/>
    <property type="match status" value="1"/>
</dbReference>
<keyword evidence="1" id="KW-1133">Transmembrane helix</keyword>
<dbReference type="AlphaFoldDB" id="A0A5A9G983"/>
<reference evidence="5 6" key="1">
    <citation type="submission" date="2019-08" db="EMBL/GenBank/DDBJ databases">
        <authorList>
            <person name="Grouzdev D."/>
            <person name="Tikhonova E."/>
            <person name="Kravchenko I."/>
        </authorList>
    </citation>
    <scope>NUCLEOTIDE SEQUENCE [LARGE SCALE GENOMIC DNA]</scope>
    <source>
        <strain evidence="5 6">59b</strain>
    </source>
</reference>
<keyword evidence="1" id="KW-0472">Membrane</keyword>
<dbReference type="PROSITE" id="PS50883">
    <property type="entry name" value="EAL"/>
    <property type="match status" value="1"/>
</dbReference>